<feature type="compositionally biased region" description="Basic and acidic residues" evidence="2">
    <location>
        <begin position="448"/>
        <end position="472"/>
    </location>
</feature>
<evidence type="ECO:0000256" key="1">
    <source>
        <dbReference type="SAM" id="Coils"/>
    </source>
</evidence>
<gene>
    <name evidence="3" type="ORF">NLI96_g3530</name>
</gene>
<feature type="compositionally biased region" description="Basic and acidic residues" evidence="2">
    <location>
        <begin position="479"/>
        <end position="499"/>
    </location>
</feature>
<feature type="region of interest" description="Disordered" evidence="2">
    <location>
        <begin position="1"/>
        <end position="63"/>
    </location>
</feature>
<dbReference type="EMBL" id="JANAWD010000092">
    <property type="protein sequence ID" value="KAJ3487441.1"/>
    <property type="molecule type" value="Genomic_DNA"/>
</dbReference>
<protein>
    <recommendedName>
        <fullName evidence="5">Caprin-1 dimerization domain-containing protein</fullName>
    </recommendedName>
</protein>
<dbReference type="Proteomes" id="UP001212997">
    <property type="component" value="Unassembled WGS sequence"/>
</dbReference>
<keyword evidence="4" id="KW-1185">Reference proteome</keyword>
<evidence type="ECO:0000313" key="3">
    <source>
        <dbReference type="EMBL" id="KAJ3487441.1"/>
    </source>
</evidence>
<feature type="coiled-coil region" evidence="1">
    <location>
        <begin position="129"/>
        <end position="179"/>
    </location>
</feature>
<feature type="compositionally biased region" description="Low complexity" evidence="2">
    <location>
        <begin position="416"/>
        <end position="426"/>
    </location>
</feature>
<comment type="caution">
    <text evidence="3">The sequence shown here is derived from an EMBL/GenBank/DDBJ whole genome shotgun (WGS) entry which is preliminary data.</text>
</comment>
<name>A0AAD5V8P8_9APHY</name>
<reference evidence="3" key="1">
    <citation type="submission" date="2022-07" db="EMBL/GenBank/DDBJ databases">
        <title>Genome Sequence of Physisporinus lineatus.</title>
        <authorList>
            <person name="Buettner E."/>
        </authorList>
    </citation>
    <scope>NUCLEOTIDE SEQUENCE</scope>
    <source>
        <strain evidence="3">VT162</strain>
    </source>
</reference>
<accession>A0AAD5V8P8</accession>
<proteinExistence type="predicted"/>
<dbReference type="AlphaFoldDB" id="A0AAD5V8P8"/>
<feature type="compositionally biased region" description="Basic residues" evidence="2">
    <location>
        <begin position="24"/>
        <end position="33"/>
    </location>
</feature>
<organism evidence="3 4">
    <name type="scientific">Meripilus lineatus</name>
    <dbReference type="NCBI Taxonomy" id="2056292"/>
    <lineage>
        <taxon>Eukaryota</taxon>
        <taxon>Fungi</taxon>
        <taxon>Dikarya</taxon>
        <taxon>Basidiomycota</taxon>
        <taxon>Agaricomycotina</taxon>
        <taxon>Agaricomycetes</taxon>
        <taxon>Polyporales</taxon>
        <taxon>Meripilaceae</taxon>
        <taxon>Meripilus</taxon>
    </lineage>
</organism>
<evidence type="ECO:0000313" key="4">
    <source>
        <dbReference type="Proteomes" id="UP001212997"/>
    </source>
</evidence>
<evidence type="ECO:0008006" key="5">
    <source>
        <dbReference type="Google" id="ProtNLM"/>
    </source>
</evidence>
<sequence>MTETIAPAQRIIPGAPSQVSAQKSQKKKRKAGKAKSDQDEVAVPDTPTAALVEQAPGPESVKDGLVAPELLVKNGSSSPVPSSSQLVETINKRLKATNKKISRIQSYSTQPLEKLNDDQKRTLKTLPALEAASKELEDVKKIVESYEAEQSIEQDIKRAEAAEAENARISTALEEAKASHHQKSADLLHIFRIHSQYASGQRLEPLLEPSEAAALTALLEAFLGDNEEARVTAVSGLLTGEGEFEGVPYSRLLEISQFASNPPPVAAPPSESSETIETPVPNVAEIEVAVGGLPPTVESSNSFRFVQEDELEASEELQQSQTSDWVQVSEAEPEEHVEVTETTTVAEVNGHTIVEETVTVTTTSEVPVAAADNGAINWADEDEGGLPPISGLHEKFGSAEESVPEAPRTPVPTTPTPGAEAPSGPTDPLVDEDGFTSTNRGRGRGRGYRGDRGRGGYHRGGDRGGHRGERGGYRGAYRGGDRGGFRGRGEWRGGDGEHRGRGRGRGRGYHSEARGGGVPAPSAS</sequence>
<keyword evidence="1" id="KW-0175">Coiled coil</keyword>
<feature type="region of interest" description="Disordered" evidence="2">
    <location>
        <begin position="385"/>
        <end position="524"/>
    </location>
</feature>
<evidence type="ECO:0000256" key="2">
    <source>
        <dbReference type="SAM" id="MobiDB-lite"/>
    </source>
</evidence>